<organism evidence="1 2">
    <name type="scientific">Phyllobacterium zundukense</name>
    <dbReference type="NCBI Taxonomy" id="1867719"/>
    <lineage>
        <taxon>Bacteria</taxon>
        <taxon>Pseudomonadati</taxon>
        <taxon>Pseudomonadota</taxon>
        <taxon>Alphaproteobacteria</taxon>
        <taxon>Hyphomicrobiales</taxon>
        <taxon>Phyllobacteriaceae</taxon>
        <taxon>Phyllobacterium</taxon>
    </lineage>
</organism>
<dbReference type="EMBL" id="CP104971">
    <property type="protein sequence ID" value="UXN58204.1"/>
    <property type="molecule type" value="Genomic_DNA"/>
</dbReference>
<accession>A0ACD4CXA6</accession>
<evidence type="ECO:0000313" key="2">
    <source>
        <dbReference type="Proteomes" id="UP001061991"/>
    </source>
</evidence>
<reference evidence="1" key="1">
    <citation type="submission" date="2022-09" db="EMBL/GenBank/DDBJ databases">
        <title>Interaction between co-microsymbionts with complementary sets of symbiotic genes in legume-rhizobium systems.</title>
        <authorList>
            <person name="Safronova V."/>
            <person name="Sazanova A."/>
            <person name="Afonin A."/>
            <person name="Chirak E."/>
        </authorList>
    </citation>
    <scope>NUCLEOTIDE SEQUENCE</scope>
    <source>
        <strain evidence="1">A18/3m</strain>
    </source>
</reference>
<name>A0ACD4CXA6_9HYPH</name>
<dbReference type="Proteomes" id="UP001061991">
    <property type="component" value="Plasmid p_unnamed2"/>
</dbReference>
<keyword evidence="2" id="KW-1185">Reference proteome</keyword>
<geneLocation type="plasmid" evidence="1 2">
    <name>p_unnamed2</name>
</geneLocation>
<evidence type="ECO:0000313" key="1">
    <source>
        <dbReference type="EMBL" id="UXN58204.1"/>
    </source>
</evidence>
<keyword evidence="1" id="KW-0614">Plasmid</keyword>
<protein>
    <submittedName>
        <fullName evidence="1">Potassium-transporting ATPase subunit KdpB</fullName>
    </submittedName>
</protein>
<sequence length="699" mass="72995">MSHSKSASLMDPSILFPAIGGAFKKLNPRSLARNPVMFVVAVVSTLTTVLFLKDIVIGGHSLGFTFQIILWLWFTVLFANFAEAVAEGRGKAQADSLRKARTETQAKLLTSEKDTRFKLVPGTSLKVGDLVLVEAGDIIPSDGEVVEGVASVNESAITGESAPVIRESGGDRSAVTGGTQVLSDWLRVRITAAAGSTFIDRMIALVEGAQRQKTPNEIALNILLAGMTLIFVLATATIPSFASYAGGAIPVVVLVALFVTLIPTTIGALLSAIGIAGMDRLIQFNVLAMSGRAVEAAGDVDTLLLDKTGTITFGNRQATELLPVKGVSEQELADAAQLASLADETPEGRSIVVLAKEKYGIRARDMQTLHAHFVPFTAQSRMSGVDIDGSSIRKGAVDAVLAYVKQPTLAAVATGGTAVAGAPRASGETVRDLQAIADQIAKAGGTPLAVVRDGKLLGVVHLKDIVKGGIRERFAELRRMGIRTVMITGDNPLTAAAIAAEAGVDDFLAQATPENKLTLIRDEQAKGKLVAMCGDGTNDAPALAQADVGVAMNTGTVAAREAGNMVDLDSDPTKLIEIVEIGKQLLMTRGALTTFSIANDIAKYFAIIPAMFLAFYPQLGALNIMGLQTPQSAILSAIIFNALIIIALIPLSLKGVKYRAVGAGALLSRNLLIYGLGGIIVPFAGIKAIDVVITSLGLA</sequence>
<proteinExistence type="predicted"/>
<gene>
    <name evidence="1" type="primary">kdpB</name>
    <name evidence="1" type="ORF">N8E88_05135</name>
</gene>